<dbReference type="Gene3D" id="3.30.2130.30">
    <property type="match status" value="1"/>
</dbReference>
<reference evidence="5" key="1">
    <citation type="submission" date="2022-12" db="EMBL/GenBank/DDBJ databases">
        <title>Reference genome sequencing for broad-spectrum identification of bacterial and archaeal isolates by mass spectrometry.</title>
        <authorList>
            <person name="Sekiguchi Y."/>
            <person name="Tourlousse D.M."/>
        </authorList>
    </citation>
    <scope>NUCLEOTIDE SEQUENCE</scope>
    <source>
        <strain evidence="5">ASRB1</strain>
    </source>
</reference>
<dbReference type="Proteomes" id="UP001144372">
    <property type="component" value="Unassembled WGS sequence"/>
</dbReference>
<dbReference type="InterPro" id="IPR000241">
    <property type="entry name" value="RlmKL-like_Mtase"/>
</dbReference>
<dbReference type="InterPro" id="IPR029063">
    <property type="entry name" value="SAM-dependent_MTases_sf"/>
</dbReference>
<accession>A0A9W6FS09</accession>
<feature type="domain" description="Ribosomal RNA large subunit methyltransferase K/L-like methyltransferase" evidence="3">
    <location>
        <begin position="203"/>
        <end position="399"/>
    </location>
</feature>
<organism evidence="5 6">
    <name type="scientific">Desulforhabdus amnigena</name>
    <dbReference type="NCBI Taxonomy" id="40218"/>
    <lineage>
        <taxon>Bacteria</taxon>
        <taxon>Pseudomonadati</taxon>
        <taxon>Thermodesulfobacteriota</taxon>
        <taxon>Syntrophobacteria</taxon>
        <taxon>Syntrophobacterales</taxon>
        <taxon>Syntrophobacteraceae</taxon>
        <taxon>Desulforhabdus</taxon>
    </lineage>
</organism>
<evidence type="ECO:0000259" key="4">
    <source>
        <dbReference type="Pfam" id="PF22020"/>
    </source>
</evidence>
<keyword evidence="6" id="KW-1185">Reference proteome</keyword>
<comment type="caution">
    <text evidence="5">The sequence shown here is derived from an EMBL/GenBank/DDBJ whole genome shotgun (WGS) entry which is preliminary data.</text>
</comment>
<evidence type="ECO:0000313" key="5">
    <source>
        <dbReference type="EMBL" id="GLI34097.1"/>
    </source>
</evidence>
<keyword evidence="1 5" id="KW-0489">Methyltransferase</keyword>
<dbReference type="AlphaFoldDB" id="A0A9W6FS09"/>
<proteinExistence type="predicted"/>
<dbReference type="Pfam" id="PF22020">
    <property type="entry name" value="RlmL_1st"/>
    <property type="match status" value="1"/>
</dbReference>
<dbReference type="EMBL" id="BSDR01000001">
    <property type="protein sequence ID" value="GLI34097.1"/>
    <property type="molecule type" value="Genomic_DNA"/>
</dbReference>
<dbReference type="CDD" id="cd11715">
    <property type="entry name" value="THUMP_AdoMetMT"/>
    <property type="match status" value="1"/>
</dbReference>
<dbReference type="PANTHER" id="PTHR47313:SF1">
    <property type="entry name" value="RIBOSOMAL RNA LARGE SUBUNIT METHYLTRANSFERASE K_L"/>
    <property type="match status" value="1"/>
</dbReference>
<dbReference type="Pfam" id="PF01170">
    <property type="entry name" value="UPF0020"/>
    <property type="match status" value="1"/>
</dbReference>
<dbReference type="SUPFAM" id="SSF53335">
    <property type="entry name" value="S-adenosyl-L-methionine-dependent methyltransferases"/>
    <property type="match status" value="1"/>
</dbReference>
<sequence length="414" mass="46274">MSGKSGKIEKELEESKAYLRHVKRYVQVPVHRFAAVTPPELSLLCKGELSALGMPDLAITEAGVEFSGDLSACYLSNLWLRTASRILCRLPAFRAGAAEELFHKVCGVPWELWLNRTLPLHVEAFVEHSRIEHEGVVADTVVAAVRKRFMLQKMEPPGRWKSDQDSTAEPASLEPLKQRMLIHLKKNQCRISLDTTGAHLHQRGYRRRHMGAPLRETLAAGIIMRSGWRGDSPLVDGMCGSGTFAIEAALMGRHLPPGLSRPFLFEKWPAFQEKTWGYLCRKARENALPHSPVPIVGIDHDCEAIAVSRENAFEAGVGEDIRWINEDFFQFHPRDLGLKPGLLLLNPPYGLRLEGGGKELYAPLAIHLRRAFAGWHVAILVPDRSLAVIMGLPSMRFWTIKHGGLSVMVGMTRL</sequence>
<dbReference type="InterPro" id="IPR054170">
    <property type="entry name" value="RlmL_1st"/>
</dbReference>
<dbReference type="GO" id="GO:0008990">
    <property type="term" value="F:rRNA (guanine-N2-)-methyltransferase activity"/>
    <property type="evidence" value="ECO:0007669"/>
    <property type="project" value="TreeGrafter"/>
</dbReference>
<dbReference type="Gene3D" id="3.40.50.150">
    <property type="entry name" value="Vaccinia Virus protein VP39"/>
    <property type="match status" value="1"/>
</dbReference>
<evidence type="ECO:0000256" key="1">
    <source>
        <dbReference type="ARBA" id="ARBA00022603"/>
    </source>
</evidence>
<dbReference type="GO" id="GO:0070043">
    <property type="term" value="F:rRNA (guanine-N7-)-methyltransferase activity"/>
    <property type="evidence" value="ECO:0007669"/>
    <property type="project" value="TreeGrafter"/>
</dbReference>
<evidence type="ECO:0000313" key="6">
    <source>
        <dbReference type="Proteomes" id="UP001144372"/>
    </source>
</evidence>
<dbReference type="RefSeq" id="WP_281793366.1">
    <property type="nucleotide sequence ID" value="NZ_BSDR01000001.1"/>
</dbReference>
<name>A0A9W6FS09_9BACT</name>
<gene>
    <name evidence="5" type="primary">rlmL</name>
    <name evidence="5" type="ORF">DAMNIGENAA_15300</name>
</gene>
<evidence type="ECO:0000259" key="3">
    <source>
        <dbReference type="Pfam" id="PF01170"/>
    </source>
</evidence>
<protein>
    <submittedName>
        <fullName evidence="5">RNA methyltransferase</fullName>
    </submittedName>
</protein>
<evidence type="ECO:0000256" key="2">
    <source>
        <dbReference type="ARBA" id="ARBA00022679"/>
    </source>
</evidence>
<dbReference type="PANTHER" id="PTHR47313">
    <property type="entry name" value="RIBOSOMAL RNA LARGE SUBUNIT METHYLTRANSFERASE K/L"/>
    <property type="match status" value="1"/>
</dbReference>
<feature type="domain" description="RlmL ferredoxin-like" evidence="4">
    <location>
        <begin position="33"/>
        <end position="87"/>
    </location>
</feature>
<keyword evidence="2" id="KW-0808">Transferase</keyword>